<dbReference type="SMART" id="SM00471">
    <property type="entry name" value="HDc"/>
    <property type="match status" value="1"/>
</dbReference>
<evidence type="ECO:0000259" key="1">
    <source>
        <dbReference type="PROSITE" id="PS51832"/>
    </source>
</evidence>
<dbReference type="Proteomes" id="UP001163104">
    <property type="component" value="Chromosome"/>
</dbReference>
<dbReference type="InterPro" id="IPR037522">
    <property type="entry name" value="HD_GYP_dom"/>
</dbReference>
<feature type="domain" description="HD-GYP" evidence="1">
    <location>
        <begin position="111"/>
        <end position="302"/>
    </location>
</feature>
<dbReference type="SUPFAM" id="SSF51182">
    <property type="entry name" value="RmlC-like cupins"/>
    <property type="match status" value="1"/>
</dbReference>
<dbReference type="InterPro" id="IPR006675">
    <property type="entry name" value="HDIG_dom"/>
</dbReference>
<dbReference type="InterPro" id="IPR011051">
    <property type="entry name" value="RmlC_Cupin_sf"/>
</dbReference>
<evidence type="ECO:0000313" key="3">
    <source>
        <dbReference type="Proteomes" id="UP001163104"/>
    </source>
</evidence>
<dbReference type="SUPFAM" id="SSF109604">
    <property type="entry name" value="HD-domain/PDEase-like"/>
    <property type="match status" value="1"/>
</dbReference>
<reference evidence="2" key="1">
    <citation type="submission" date="2022-10" db="EMBL/GenBank/DDBJ databases">
        <title>Mechanism of multi-heavy metal repair in Cytobacillus Firmus M7.</title>
        <authorList>
            <person name="Li X."/>
            <person name="Yu C."/>
        </authorList>
    </citation>
    <scope>NUCLEOTIDE SEQUENCE</scope>
    <source>
        <strain evidence="2">M7</strain>
    </source>
</reference>
<dbReference type="RefSeq" id="WP_163144415.1">
    <property type="nucleotide sequence ID" value="NZ_CP107027.1"/>
</dbReference>
<dbReference type="EMBL" id="CP107027">
    <property type="protein sequence ID" value="UYG95045.1"/>
    <property type="molecule type" value="Genomic_DNA"/>
</dbReference>
<dbReference type="InterPro" id="IPR014710">
    <property type="entry name" value="RmlC-like_jellyroll"/>
</dbReference>
<dbReference type="PANTHER" id="PTHR43155">
    <property type="entry name" value="CYCLIC DI-GMP PHOSPHODIESTERASE PA4108-RELATED"/>
    <property type="match status" value="1"/>
</dbReference>
<dbReference type="PROSITE" id="PS51832">
    <property type="entry name" value="HD_GYP"/>
    <property type="match status" value="1"/>
</dbReference>
<protein>
    <submittedName>
        <fullName evidence="2">HD-GYP domain-containing protein</fullName>
    </submittedName>
</protein>
<dbReference type="Gene3D" id="1.10.3210.10">
    <property type="entry name" value="Hypothetical protein af1432"/>
    <property type="match status" value="1"/>
</dbReference>
<evidence type="ECO:0000313" key="2">
    <source>
        <dbReference type="EMBL" id="UYG95045.1"/>
    </source>
</evidence>
<dbReference type="Gene3D" id="2.60.120.10">
    <property type="entry name" value="Jelly Rolls"/>
    <property type="match status" value="1"/>
</dbReference>
<name>A0AA46SIY1_CYTFI</name>
<dbReference type="NCBIfam" id="TIGR00277">
    <property type="entry name" value="HDIG"/>
    <property type="match status" value="1"/>
</dbReference>
<dbReference type="CDD" id="cd00077">
    <property type="entry name" value="HDc"/>
    <property type="match status" value="1"/>
</dbReference>
<organism evidence="2 3">
    <name type="scientific">Cytobacillus firmus</name>
    <name type="common">Bacillus firmus</name>
    <dbReference type="NCBI Taxonomy" id="1399"/>
    <lineage>
        <taxon>Bacteria</taxon>
        <taxon>Bacillati</taxon>
        <taxon>Bacillota</taxon>
        <taxon>Bacilli</taxon>
        <taxon>Bacillales</taxon>
        <taxon>Bacillaceae</taxon>
        <taxon>Cytobacillus</taxon>
    </lineage>
</organism>
<gene>
    <name evidence="2" type="ORF">OD459_23140</name>
</gene>
<proteinExistence type="predicted"/>
<dbReference type="AlphaFoldDB" id="A0AA46SIY1"/>
<sequence length="302" mass="33963">MGIINEGSFIETVHMKGLQISLIASGDGTEVIYHRLEPDARWGLEPLEGGGETLEYLHMLSGELLLKDSNGEKTLRPGDSFQRCPVTEHHIFQSIGQSEFLYVTSNPVFHYYSKVTNELRDLVISIEEKDGYTSDHCDRITKMSMLMADALDLNSRQILKLNLAAFLHDIGKVKVPVEILQKPGKLTSDEWDLMKQHSTFGREILQETGLPSLIEAGEVVEQHHERFDGTGYPKGLKGDEIAIEAAIISVVDSFDAMTTDRVYQKGRSVLEAIDELIQNRGTMYNPEIVDTFIKIKEKLVKI</sequence>
<dbReference type="InterPro" id="IPR003607">
    <property type="entry name" value="HD/PDEase_dom"/>
</dbReference>
<accession>A0AA46SIY1</accession>
<dbReference type="Pfam" id="PF13487">
    <property type="entry name" value="HD_5"/>
    <property type="match status" value="1"/>
</dbReference>
<dbReference type="PANTHER" id="PTHR43155:SF2">
    <property type="entry name" value="CYCLIC DI-GMP PHOSPHODIESTERASE PA4108"/>
    <property type="match status" value="1"/>
</dbReference>